<evidence type="ECO:0000313" key="2">
    <source>
        <dbReference type="EMBL" id="SOQ46934.1"/>
    </source>
</evidence>
<evidence type="ECO:0000256" key="1">
    <source>
        <dbReference type="SAM" id="SignalP"/>
    </source>
</evidence>
<dbReference type="EMBL" id="ODYU01005756">
    <property type="protein sequence ID" value="SOQ46934.1"/>
    <property type="molecule type" value="Genomic_DNA"/>
</dbReference>
<protein>
    <submittedName>
        <fullName evidence="2">SFRICE_018077</fullName>
    </submittedName>
</protein>
<feature type="chain" id="PRO_5013863795" evidence="1">
    <location>
        <begin position="20"/>
        <end position="183"/>
    </location>
</feature>
<keyword evidence="1" id="KW-0732">Signal</keyword>
<name>A0A2H1W354_SPOFR</name>
<sequence length="183" mass="21367">MKRILQLILFMKISTIVFGQKYKLIYKSKEFCENPDPPYEEIKKVDVNLTVVNDSESAYFQGNFSVKENLSGYYWRFKNGYEKSGNIVYENDFKGLSCRTFIPRLICGMTKINLDPKTCEIRKGNYSFTKLELNKLDRATNYYPMRRLGTNIFYLSYYKASGTCFCIQLKNCTVGTVARQRAV</sequence>
<organism evidence="2">
    <name type="scientific">Spodoptera frugiperda</name>
    <name type="common">Fall armyworm</name>
    <dbReference type="NCBI Taxonomy" id="7108"/>
    <lineage>
        <taxon>Eukaryota</taxon>
        <taxon>Metazoa</taxon>
        <taxon>Ecdysozoa</taxon>
        <taxon>Arthropoda</taxon>
        <taxon>Hexapoda</taxon>
        <taxon>Insecta</taxon>
        <taxon>Pterygota</taxon>
        <taxon>Neoptera</taxon>
        <taxon>Endopterygota</taxon>
        <taxon>Lepidoptera</taxon>
        <taxon>Glossata</taxon>
        <taxon>Ditrysia</taxon>
        <taxon>Noctuoidea</taxon>
        <taxon>Noctuidae</taxon>
        <taxon>Amphipyrinae</taxon>
        <taxon>Spodoptera</taxon>
    </lineage>
</organism>
<gene>
    <name evidence="2" type="ORF">SFRICE_018077</name>
</gene>
<accession>A0A2H1W354</accession>
<proteinExistence type="predicted"/>
<dbReference type="AlphaFoldDB" id="A0A2H1W354"/>
<feature type="signal peptide" evidence="1">
    <location>
        <begin position="1"/>
        <end position="19"/>
    </location>
</feature>
<reference evidence="2" key="1">
    <citation type="submission" date="2016-07" db="EMBL/GenBank/DDBJ databases">
        <authorList>
            <person name="Bretaudeau A."/>
        </authorList>
    </citation>
    <scope>NUCLEOTIDE SEQUENCE</scope>
    <source>
        <strain evidence="2">Rice</strain>
        <tissue evidence="2">Whole body</tissue>
    </source>
</reference>